<comment type="caution">
    <text evidence="1">The sequence shown here is derived from an EMBL/GenBank/DDBJ whole genome shotgun (WGS) entry which is preliminary data.</text>
</comment>
<evidence type="ECO:0000313" key="2">
    <source>
        <dbReference type="Proteomes" id="UP001461960"/>
    </source>
</evidence>
<protein>
    <submittedName>
        <fullName evidence="1">Uncharacterized protein</fullName>
    </submittedName>
</protein>
<evidence type="ECO:0000313" key="1">
    <source>
        <dbReference type="EMBL" id="MEN2750916.1"/>
    </source>
</evidence>
<dbReference type="EMBL" id="JBDGHN010000002">
    <property type="protein sequence ID" value="MEN2750916.1"/>
    <property type="molecule type" value="Genomic_DNA"/>
</dbReference>
<organism evidence="1 2">
    <name type="scientific">Psychrobacter saeujeotis</name>
    <dbReference type="NCBI Taxonomy" id="3143436"/>
    <lineage>
        <taxon>Bacteria</taxon>
        <taxon>Pseudomonadati</taxon>
        <taxon>Pseudomonadota</taxon>
        <taxon>Gammaproteobacteria</taxon>
        <taxon>Moraxellales</taxon>
        <taxon>Moraxellaceae</taxon>
        <taxon>Psychrobacter</taxon>
    </lineage>
</organism>
<dbReference type="Proteomes" id="UP001461960">
    <property type="component" value="Unassembled WGS sequence"/>
</dbReference>
<dbReference type="RefSeq" id="WP_299220674.1">
    <property type="nucleotide sequence ID" value="NZ_JBDGHN010000002.1"/>
</dbReference>
<accession>A0ABU9X842</accession>
<sequence>MTYYFGFVPSDKLNNMINEAERIIISGEKIAYYPYRNDLTQQIARELNDNLLVSLIDVIPNPDRQAAMRKIVNTIERATETLLNVLLGKDENEDVLPSFNFLKDQTMFIDNEGIRRVGFELPKASADIIIEGFDAITPANVDKDRFKIALETMNEEALTHFITRFTETLKLGMIKRKSIPVAKAGIDKGMGMALNKLLPQLPDAGLNRLARFYRPFLIEMNDQPNNK</sequence>
<proteinExistence type="predicted"/>
<reference evidence="1 2" key="1">
    <citation type="submission" date="2024-05" db="EMBL/GenBank/DDBJ databases">
        <authorList>
            <person name="Kim H.-Y."/>
            <person name="Kim E."/>
            <person name="Cai Y."/>
            <person name="Yang S.-M."/>
            <person name="Lee W."/>
        </authorList>
    </citation>
    <scope>NUCLEOTIDE SEQUENCE [LARGE SCALE GENOMIC DNA]</scope>
    <source>
        <strain evidence="1 2">FBL11</strain>
    </source>
</reference>
<keyword evidence="2" id="KW-1185">Reference proteome</keyword>
<name>A0ABU9X842_9GAMM</name>
<gene>
    <name evidence="1" type="ORF">AAIR29_04635</name>
</gene>